<feature type="compositionally biased region" description="Low complexity" evidence="2">
    <location>
        <begin position="863"/>
        <end position="873"/>
    </location>
</feature>
<dbReference type="Gene3D" id="2.20.70.10">
    <property type="match status" value="2"/>
</dbReference>
<feature type="region of interest" description="Disordered" evidence="2">
    <location>
        <begin position="591"/>
        <end position="614"/>
    </location>
</feature>
<feature type="region of interest" description="Disordered" evidence="2">
    <location>
        <begin position="796"/>
        <end position="837"/>
    </location>
</feature>
<feature type="region of interest" description="Disordered" evidence="2">
    <location>
        <begin position="857"/>
        <end position="900"/>
    </location>
</feature>
<evidence type="ECO:0000256" key="1">
    <source>
        <dbReference type="ARBA" id="ARBA00022581"/>
    </source>
</evidence>
<dbReference type="InterPro" id="IPR036020">
    <property type="entry name" value="WW_dom_sf"/>
</dbReference>
<feature type="compositionally biased region" description="Low complexity" evidence="2">
    <location>
        <begin position="752"/>
        <end position="762"/>
    </location>
</feature>
<dbReference type="Proteomes" id="UP000653454">
    <property type="component" value="Unassembled WGS sequence"/>
</dbReference>
<feature type="region of interest" description="Disordered" evidence="2">
    <location>
        <begin position="951"/>
        <end position="981"/>
    </location>
</feature>
<evidence type="ECO:0000256" key="2">
    <source>
        <dbReference type="SAM" id="MobiDB-lite"/>
    </source>
</evidence>
<dbReference type="SMART" id="SM00456">
    <property type="entry name" value="WW"/>
    <property type="match status" value="2"/>
</dbReference>
<evidence type="ECO:0000313" key="5">
    <source>
        <dbReference type="Proteomes" id="UP000653454"/>
    </source>
</evidence>
<reference evidence="4" key="1">
    <citation type="submission" date="2020-11" db="EMBL/GenBank/DDBJ databases">
        <authorList>
            <person name="Whiteford S."/>
        </authorList>
    </citation>
    <scope>NUCLEOTIDE SEQUENCE</scope>
</reference>
<evidence type="ECO:0000313" key="4">
    <source>
        <dbReference type="EMBL" id="CAG9114900.1"/>
    </source>
</evidence>
<feature type="region of interest" description="Disordered" evidence="2">
    <location>
        <begin position="396"/>
        <end position="417"/>
    </location>
</feature>
<dbReference type="InterPro" id="IPR040524">
    <property type="entry name" value="HECW1_helix"/>
</dbReference>
<feature type="compositionally biased region" description="Basic and acidic residues" evidence="2">
    <location>
        <begin position="489"/>
        <end position="498"/>
    </location>
</feature>
<dbReference type="Pfam" id="PF00397">
    <property type="entry name" value="WW"/>
    <property type="match status" value="1"/>
</dbReference>
<comment type="caution">
    <text evidence="4">The sequence shown here is derived from an EMBL/GenBank/DDBJ whole genome shotgun (WGS) entry which is preliminary data.</text>
</comment>
<dbReference type="PROSITE" id="PS50020">
    <property type="entry name" value="WW_DOMAIN_2"/>
    <property type="match status" value="2"/>
</dbReference>
<feature type="compositionally biased region" description="Low complexity" evidence="2">
    <location>
        <begin position="924"/>
        <end position="934"/>
    </location>
</feature>
<feature type="domain" description="WW" evidence="3">
    <location>
        <begin position="721"/>
        <end position="754"/>
    </location>
</feature>
<dbReference type="PROSITE" id="PS01159">
    <property type="entry name" value="WW_DOMAIN_1"/>
    <property type="match status" value="2"/>
</dbReference>
<accession>A0A8S4EG39</accession>
<dbReference type="InterPro" id="IPR001202">
    <property type="entry name" value="WW_dom"/>
</dbReference>
<gene>
    <name evidence="4" type="ORF">PLXY2_LOCUS5457</name>
</gene>
<feature type="compositionally biased region" description="Low complexity" evidence="2">
    <location>
        <begin position="499"/>
        <end position="510"/>
    </location>
</feature>
<keyword evidence="5" id="KW-1185">Reference proteome</keyword>
<feature type="region of interest" description="Disordered" evidence="2">
    <location>
        <begin position="108"/>
        <end position="191"/>
    </location>
</feature>
<protein>
    <submittedName>
        <fullName evidence="4">(diamondback moth) hypothetical protein</fullName>
    </submittedName>
</protein>
<dbReference type="AlphaFoldDB" id="A0A8S4EG39"/>
<feature type="compositionally biased region" description="Basic and acidic residues" evidence="2">
    <location>
        <begin position="115"/>
        <end position="125"/>
    </location>
</feature>
<feature type="compositionally biased region" description="Low complexity" evidence="2">
    <location>
        <begin position="802"/>
        <end position="812"/>
    </location>
</feature>
<feature type="region of interest" description="Disordered" evidence="2">
    <location>
        <begin position="747"/>
        <end position="768"/>
    </location>
</feature>
<dbReference type="CDD" id="cd00201">
    <property type="entry name" value="WW"/>
    <property type="match status" value="2"/>
</dbReference>
<name>A0A8S4EG39_PLUXY</name>
<feature type="region of interest" description="Disordered" evidence="2">
    <location>
        <begin position="918"/>
        <end position="939"/>
    </location>
</feature>
<dbReference type="PANTHER" id="PTHR13037:SF24">
    <property type="entry name" value="POLYCOMB PROTEIN PCL-RELATED"/>
    <property type="match status" value="1"/>
</dbReference>
<dbReference type="SUPFAM" id="SSF51045">
    <property type="entry name" value="WW domain"/>
    <property type="match status" value="2"/>
</dbReference>
<dbReference type="EMBL" id="CAJHNJ030000016">
    <property type="protein sequence ID" value="CAG9114900.1"/>
    <property type="molecule type" value="Genomic_DNA"/>
</dbReference>
<dbReference type="Pfam" id="PF18436">
    <property type="entry name" value="HECW1_helix"/>
    <property type="match status" value="1"/>
</dbReference>
<feature type="domain" description="WW" evidence="3">
    <location>
        <begin position="1044"/>
        <end position="1077"/>
    </location>
</feature>
<feature type="region of interest" description="Disordered" evidence="2">
    <location>
        <begin position="489"/>
        <end position="518"/>
    </location>
</feature>
<organism evidence="4 5">
    <name type="scientific">Plutella xylostella</name>
    <name type="common">Diamondback moth</name>
    <name type="synonym">Plutella maculipennis</name>
    <dbReference type="NCBI Taxonomy" id="51655"/>
    <lineage>
        <taxon>Eukaryota</taxon>
        <taxon>Metazoa</taxon>
        <taxon>Ecdysozoa</taxon>
        <taxon>Arthropoda</taxon>
        <taxon>Hexapoda</taxon>
        <taxon>Insecta</taxon>
        <taxon>Pterygota</taxon>
        <taxon>Neoptera</taxon>
        <taxon>Endopterygota</taxon>
        <taxon>Lepidoptera</taxon>
        <taxon>Glossata</taxon>
        <taxon>Ditrysia</taxon>
        <taxon>Yponomeutoidea</taxon>
        <taxon>Plutellidae</taxon>
        <taxon>Plutella</taxon>
    </lineage>
</organism>
<keyword evidence="1" id="KW-0945">Host-virus interaction</keyword>
<feature type="compositionally biased region" description="Low complexity" evidence="2">
    <location>
        <begin position="126"/>
        <end position="143"/>
    </location>
</feature>
<proteinExistence type="predicted"/>
<evidence type="ECO:0000259" key="3">
    <source>
        <dbReference type="PROSITE" id="PS50020"/>
    </source>
</evidence>
<sequence length="1189" mass="130886">MWLLDEPNQPYEDCEQLLCFRYYNGDSEEAAAESPALPPRFKVDLKRLPLRLREGASRKRSGDHVSPFTYNNESFEMSSEAPRMELVPGPSHDIRHLSENVNKCSISALENNGNKPDHEQTKCDPSKSLFSHVSDSVSSESQSAMDCSRPSSSTGVRKKCPPPVDTGGGQNLNGVKKKVKGNNGSLSPTSPGTEYYKIWSPKNPCKIMKFVYDVEGAGGAGVAGGAGEAAPGPPLPPRLAHKPLERQHALSPPQVPRHRKPKKLTKPEDAFTFELIDTDEQCFTDNNITNSAILQGSINDFKPGEFYAGKQAAMPSTTAAFFRGPQNVAPLATPETDGSLCESTISSIKLNKQLEDKSAKDVPDGSPSVSRNKIMFIKDIGPDNYITTTFARKDKVCPPSDTMESASGAHRSNSEEKAQHTFLNDISNHSEFEDDNRNQIEEKEITLKGHKPLTRQSSGRAANCNLGNTTIVTAFLNSSRVETAERDLDIESPRHDQSRASSCNSSHSNSPVDESKAFPSVGTMLMNRKYSCDSPTPKHSSLPRHLLKNLGIEGTPKHSPSRNINNCPDSPMRPHPRVLSRVAALAGSAVPQCPPTPTHHARRPRPVPPNDLQPPPIQNPDFEMTEFPNELRTTEIRSPNLEFVNSNHFTIVHAGPPDDVVLRRPRNEISDDNDNSVASPTPLRHMAGIRLPSIPERASRQMALTGDFPANMIGGIIECEEPLPAGWEARMDSHGRVFYIDHVSRSTTWQRPSPGGAAAPAPDVQRRQLDRRTTCSDASWTAGQYCPHSYIHHVSSTTWQRPSPGGAAAPAPDVQRRQLDRSGPAPAAPPRPRPTCSDASWTAGQYCPHSYIHHVSSTTWQRPSPGGAAAPAPDVQRRQLDRSGPAPAAPPRPRPTCSDASWTTGQYCPHSYIHHVSSTTWQRPSPGGAAAPAPDVQRRQLDRRYQSIRRTMTRTQLSEEEPPPPAASTSRAPPPAPHPAAEFLARPDFYSILHMNQEASSLYNCNSTLKHMISKIRRDTSSFDRYQHNRDLVALVNMFSESERDLPLGWDTKLDRNGKRFFVDHVMRRTTFIDPRLPKAPAAGPFSPLLPQRRRPMLIDQAPTPPPRPPVTTTEVSTHSSQEIPVAYNDKVVAFLRQPNIMCILRSRCGSGCGAALRDKVSSVRAEGAPALLRLQHDVPLTCLLRYLE</sequence>
<dbReference type="PANTHER" id="PTHR13037">
    <property type="entry name" value="FORMIN"/>
    <property type="match status" value="1"/>
</dbReference>